<evidence type="ECO:0000259" key="2">
    <source>
        <dbReference type="PROSITE" id="PS50011"/>
    </source>
</evidence>
<accession>A0A8H4RXP0</accession>
<dbReference type="Gene3D" id="1.10.510.10">
    <property type="entry name" value="Transferase(Phosphotransferase) domain 1"/>
    <property type="match status" value="1"/>
</dbReference>
<feature type="compositionally biased region" description="Basic and acidic residues" evidence="1">
    <location>
        <begin position="74"/>
        <end position="94"/>
    </location>
</feature>
<dbReference type="GO" id="GO:0044773">
    <property type="term" value="P:mitotic DNA damage checkpoint signaling"/>
    <property type="evidence" value="ECO:0007669"/>
    <property type="project" value="TreeGrafter"/>
</dbReference>
<dbReference type="GO" id="GO:0004674">
    <property type="term" value="F:protein serine/threonine kinase activity"/>
    <property type="evidence" value="ECO:0007669"/>
    <property type="project" value="TreeGrafter"/>
</dbReference>
<feature type="region of interest" description="Disordered" evidence="1">
    <location>
        <begin position="58"/>
        <end position="94"/>
    </location>
</feature>
<feature type="region of interest" description="Disordered" evidence="1">
    <location>
        <begin position="1"/>
        <end position="30"/>
    </location>
</feature>
<sequence>METKSRASRTARDLKATSTASAVTSTNRGPTSAMVFGARSLADQKNIEVATYTNMEVSGGRAGESSNIGRTMRNSRDDGKDRSKVIESNDAHKHENRLDLANPTSLGGGAVVNLQVEGTRRDDSNAYWPVKPGQLYHSRYCIIQNIGNNIDGTEVWMAADTQWGGRHVVLKLLDREHKHELALHKRLGASTVWKNWAGRQYLLPILDSFETGYKYPCAVLVSPLLVPFETMNEDLKQKLRLNIKGLLLQLAQAVAFLHANGITHAANDSMRSTLERYGYKVDKPETNPDVPTFHVPIPYAKIRLMDLGQSYIDPPPYLPTGRDLELSPELVADGLATHAIADVGGFPVDMWALGVTMYKIAFKGPDLFDYNPLSESETFLCEVEDKIGSLPKSWNLPNLKPRNPNYYRYPYPELFWAGLSAKYRGSWSWREVEGFLGLVRKMLKVDPLERATIDEIVEDPWFKNVKL</sequence>
<dbReference type="InterPro" id="IPR000719">
    <property type="entry name" value="Prot_kinase_dom"/>
</dbReference>
<dbReference type="Proteomes" id="UP000566819">
    <property type="component" value="Unassembled WGS sequence"/>
</dbReference>
<dbReference type="SUPFAM" id="SSF56112">
    <property type="entry name" value="Protein kinase-like (PK-like)"/>
    <property type="match status" value="1"/>
</dbReference>
<dbReference type="PROSITE" id="PS50011">
    <property type="entry name" value="PROTEIN_KINASE_DOM"/>
    <property type="match status" value="1"/>
</dbReference>
<feature type="compositionally biased region" description="Basic and acidic residues" evidence="1">
    <location>
        <begin position="1"/>
        <end position="15"/>
    </location>
</feature>
<reference evidence="3 4" key="1">
    <citation type="submission" date="2020-03" db="EMBL/GenBank/DDBJ databases">
        <title>Draft Genome Sequence of Cudoniella acicularis.</title>
        <authorList>
            <person name="Buettner E."/>
            <person name="Kellner H."/>
        </authorList>
    </citation>
    <scope>NUCLEOTIDE SEQUENCE [LARGE SCALE GENOMIC DNA]</scope>
    <source>
        <strain evidence="3 4">DSM 108380</strain>
    </source>
</reference>
<dbReference type="GO" id="GO:0005634">
    <property type="term" value="C:nucleus"/>
    <property type="evidence" value="ECO:0007669"/>
    <property type="project" value="TreeGrafter"/>
</dbReference>
<dbReference type="OrthoDB" id="5979581at2759"/>
<evidence type="ECO:0000313" key="3">
    <source>
        <dbReference type="EMBL" id="KAF4637383.1"/>
    </source>
</evidence>
<feature type="compositionally biased region" description="Low complexity" evidence="1">
    <location>
        <begin position="16"/>
        <end position="26"/>
    </location>
</feature>
<dbReference type="EMBL" id="JAAMPI010000024">
    <property type="protein sequence ID" value="KAF4637383.1"/>
    <property type="molecule type" value="Genomic_DNA"/>
</dbReference>
<feature type="domain" description="Protein kinase" evidence="2">
    <location>
        <begin position="140"/>
        <end position="462"/>
    </location>
</feature>
<dbReference type="GO" id="GO:0005524">
    <property type="term" value="F:ATP binding"/>
    <property type="evidence" value="ECO:0007669"/>
    <property type="project" value="InterPro"/>
</dbReference>
<dbReference type="SMART" id="SM00220">
    <property type="entry name" value="S_TKc"/>
    <property type="match status" value="1"/>
</dbReference>
<proteinExistence type="predicted"/>
<dbReference type="PANTHER" id="PTHR44167:SF30">
    <property type="entry name" value="PHOSPHORYLASE KINASE"/>
    <property type="match status" value="1"/>
</dbReference>
<dbReference type="Gene3D" id="3.30.200.20">
    <property type="entry name" value="Phosphorylase Kinase, domain 1"/>
    <property type="match status" value="1"/>
</dbReference>
<dbReference type="InterPro" id="IPR011009">
    <property type="entry name" value="Kinase-like_dom_sf"/>
</dbReference>
<dbReference type="PANTHER" id="PTHR44167">
    <property type="entry name" value="OVARIAN-SPECIFIC SERINE/THREONINE-PROTEIN KINASE LOK-RELATED"/>
    <property type="match status" value="1"/>
</dbReference>
<organism evidence="3 4">
    <name type="scientific">Cudoniella acicularis</name>
    <dbReference type="NCBI Taxonomy" id="354080"/>
    <lineage>
        <taxon>Eukaryota</taxon>
        <taxon>Fungi</taxon>
        <taxon>Dikarya</taxon>
        <taxon>Ascomycota</taxon>
        <taxon>Pezizomycotina</taxon>
        <taxon>Leotiomycetes</taxon>
        <taxon>Helotiales</taxon>
        <taxon>Tricladiaceae</taxon>
        <taxon>Cudoniella</taxon>
    </lineage>
</organism>
<protein>
    <recommendedName>
        <fullName evidence="2">Protein kinase domain-containing protein</fullName>
    </recommendedName>
</protein>
<keyword evidence="4" id="KW-1185">Reference proteome</keyword>
<gene>
    <name evidence="3" type="ORF">G7Y89_g687</name>
</gene>
<dbReference type="AlphaFoldDB" id="A0A8H4RXP0"/>
<evidence type="ECO:0000313" key="4">
    <source>
        <dbReference type="Proteomes" id="UP000566819"/>
    </source>
</evidence>
<name>A0A8H4RXP0_9HELO</name>
<evidence type="ECO:0000256" key="1">
    <source>
        <dbReference type="SAM" id="MobiDB-lite"/>
    </source>
</evidence>
<comment type="caution">
    <text evidence="3">The sequence shown here is derived from an EMBL/GenBank/DDBJ whole genome shotgun (WGS) entry which is preliminary data.</text>
</comment>